<protein>
    <submittedName>
        <fullName evidence="1">Uncharacterized protein</fullName>
    </submittedName>
</protein>
<sequence>MDVCERFPQSHSFSTNVGTRHEFAVDVASVQAELFASHAKNAHLEAVDLFMTSIVSQDRKSSNHERYNFSGQMFHLSFKGINSRFWKISWLFRKDEQDITQLLS</sequence>
<dbReference type="AlphaFoldDB" id="A0A0A0LK22"/>
<organism evidence="1 2">
    <name type="scientific">Cucumis sativus</name>
    <name type="common">Cucumber</name>
    <dbReference type="NCBI Taxonomy" id="3659"/>
    <lineage>
        <taxon>Eukaryota</taxon>
        <taxon>Viridiplantae</taxon>
        <taxon>Streptophyta</taxon>
        <taxon>Embryophyta</taxon>
        <taxon>Tracheophyta</taxon>
        <taxon>Spermatophyta</taxon>
        <taxon>Magnoliopsida</taxon>
        <taxon>eudicotyledons</taxon>
        <taxon>Gunneridae</taxon>
        <taxon>Pentapetalae</taxon>
        <taxon>rosids</taxon>
        <taxon>fabids</taxon>
        <taxon>Cucurbitales</taxon>
        <taxon>Cucurbitaceae</taxon>
        <taxon>Benincaseae</taxon>
        <taxon>Cucumis</taxon>
    </lineage>
</organism>
<reference evidence="1 2" key="2">
    <citation type="journal article" date="2009" name="PLoS ONE">
        <title>An integrated genetic and cytogenetic map of the cucumber genome.</title>
        <authorList>
            <person name="Ren Y."/>
            <person name="Zhang Z."/>
            <person name="Liu J."/>
            <person name="Staub J.E."/>
            <person name="Han Y."/>
            <person name="Cheng Z."/>
            <person name="Li X."/>
            <person name="Lu J."/>
            <person name="Miao H."/>
            <person name="Kang H."/>
            <person name="Xie B."/>
            <person name="Gu X."/>
            <person name="Wang X."/>
            <person name="Du Y."/>
            <person name="Jin W."/>
            <person name="Huang S."/>
        </authorList>
    </citation>
    <scope>NUCLEOTIDE SEQUENCE [LARGE SCALE GENOMIC DNA]</scope>
    <source>
        <strain evidence="2">cv. 9930</strain>
    </source>
</reference>
<keyword evidence="2" id="KW-1185">Reference proteome</keyword>
<gene>
    <name evidence="1" type="ORF">Csa_2G035080</name>
</gene>
<evidence type="ECO:0000313" key="2">
    <source>
        <dbReference type="Proteomes" id="UP000029981"/>
    </source>
</evidence>
<evidence type="ECO:0000313" key="1">
    <source>
        <dbReference type="EMBL" id="KGN61032.1"/>
    </source>
</evidence>
<name>A0A0A0LK22_CUCSA</name>
<proteinExistence type="predicted"/>
<dbReference type="Gramene" id="KGN61032">
    <property type="protein sequence ID" value="KGN61032"/>
    <property type="gene ID" value="Csa_2G035080"/>
</dbReference>
<reference evidence="1 2" key="3">
    <citation type="journal article" date="2010" name="BMC Genomics">
        <title>Transcriptome sequencing and comparative analysis of cucumber flowers with different sex types.</title>
        <authorList>
            <person name="Guo S."/>
            <person name="Zheng Y."/>
            <person name="Joung J.G."/>
            <person name="Liu S."/>
            <person name="Zhang Z."/>
            <person name="Crasta O.R."/>
            <person name="Sobral B.W."/>
            <person name="Xu Y."/>
            <person name="Huang S."/>
            <person name="Fei Z."/>
        </authorList>
    </citation>
    <scope>NUCLEOTIDE SEQUENCE [LARGE SCALE GENOMIC DNA]</scope>
    <source>
        <strain evidence="2">cv. 9930</strain>
    </source>
</reference>
<dbReference type="EMBL" id="CM002923">
    <property type="protein sequence ID" value="KGN61032.1"/>
    <property type="molecule type" value="Genomic_DNA"/>
</dbReference>
<reference evidence="1 2" key="4">
    <citation type="journal article" date="2011" name="BMC Genomics">
        <title>RNA-Seq improves annotation of protein-coding genes in the cucumber genome.</title>
        <authorList>
            <person name="Li Z."/>
            <person name="Zhang Z."/>
            <person name="Yan P."/>
            <person name="Huang S."/>
            <person name="Fei Z."/>
            <person name="Lin K."/>
        </authorList>
    </citation>
    <scope>NUCLEOTIDE SEQUENCE [LARGE SCALE GENOMIC DNA]</scope>
    <source>
        <strain evidence="2">cv. 9930</strain>
    </source>
</reference>
<reference evidence="1 2" key="1">
    <citation type="journal article" date="2009" name="Nat. Genet.">
        <title>The genome of the cucumber, Cucumis sativus L.</title>
        <authorList>
            <person name="Huang S."/>
            <person name="Li R."/>
            <person name="Zhang Z."/>
            <person name="Li L."/>
            <person name="Gu X."/>
            <person name="Fan W."/>
            <person name="Lucas W.J."/>
            <person name="Wang X."/>
            <person name="Xie B."/>
            <person name="Ni P."/>
            <person name="Ren Y."/>
            <person name="Zhu H."/>
            <person name="Li J."/>
            <person name="Lin K."/>
            <person name="Jin W."/>
            <person name="Fei Z."/>
            <person name="Li G."/>
            <person name="Staub J."/>
            <person name="Kilian A."/>
            <person name="van der Vossen E.A."/>
            <person name="Wu Y."/>
            <person name="Guo J."/>
            <person name="He J."/>
            <person name="Jia Z."/>
            <person name="Ren Y."/>
            <person name="Tian G."/>
            <person name="Lu Y."/>
            <person name="Ruan J."/>
            <person name="Qian W."/>
            <person name="Wang M."/>
            <person name="Huang Q."/>
            <person name="Li B."/>
            <person name="Xuan Z."/>
            <person name="Cao J."/>
            <person name="Asan"/>
            <person name="Wu Z."/>
            <person name="Zhang J."/>
            <person name="Cai Q."/>
            <person name="Bai Y."/>
            <person name="Zhao B."/>
            <person name="Han Y."/>
            <person name="Li Y."/>
            <person name="Li X."/>
            <person name="Wang S."/>
            <person name="Shi Q."/>
            <person name="Liu S."/>
            <person name="Cho W.K."/>
            <person name="Kim J.Y."/>
            <person name="Xu Y."/>
            <person name="Heller-Uszynska K."/>
            <person name="Miao H."/>
            <person name="Cheng Z."/>
            <person name="Zhang S."/>
            <person name="Wu J."/>
            <person name="Yang Y."/>
            <person name="Kang H."/>
            <person name="Li M."/>
            <person name="Liang H."/>
            <person name="Ren X."/>
            <person name="Shi Z."/>
            <person name="Wen M."/>
            <person name="Jian M."/>
            <person name="Yang H."/>
            <person name="Zhang G."/>
            <person name="Yang Z."/>
            <person name="Chen R."/>
            <person name="Liu S."/>
            <person name="Li J."/>
            <person name="Ma L."/>
            <person name="Liu H."/>
            <person name="Zhou Y."/>
            <person name="Zhao J."/>
            <person name="Fang X."/>
            <person name="Li G."/>
            <person name="Fang L."/>
            <person name="Li Y."/>
            <person name="Liu D."/>
            <person name="Zheng H."/>
            <person name="Zhang Y."/>
            <person name="Qin N."/>
            <person name="Li Z."/>
            <person name="Yang G."/>
            <person name="Yang S."/>
            <person name="Bolund L."/>
            <person name="Kristiansen K."/>
            <person name="Zheng H."/>
            <person name="Li S."/>
            <person name="Zhang X."/>
            <person name="Yang H."/>
            <person name="Wang J."/>
            <person name="Sun R."/>
            <person name="Zhang B."/>
            <person name="Jiang S."/>
            <person name="Wang J."/>
            <person name="Du Y."/>
            <person name="Li S."/>
        </authorList>
    </citation>
    <scope>NUCLEOTIDE SEQUENCE [LARGE SCALE GENOMIC DNA]</scope>
    <source>
        <strain evidence="2">cv. 9930</strain>
    </source>
</reference>
<dbReference type="Proteomes" id="UP000029981">
    <property type="component" value="Chromosome 2"/>
</dbReference>
<accession>A0A0A0LK22</accession>